<dbReference type="PANTHER" id="PTHR45884:SF2">
    <property type="entry name" value="N-ACETYLTRANSFERASE ECO"/>
    <property type="match status" value="1"/>
</dbReference>
<dbReference type="GO" id="GO:0007064">
    <property type="term" value="P:mitotic sister chromatid cohesion"/>
    <property type="evidence" value="ECO:0007669"/>
    <property type="project" value="TreeGrafter"/>
</dbReference>
<evidence type="ECO:0000256" key="10">
    <source>
        <dbReference type="SAM" id="MobiDB-lite"/>
    </source>
</evidence>
<dbReference type="InterPro" id="IPR028009">
    <property type="entry name" value="ESCO_Acetyltransf_dom"/>
</dbReference>
<evidence type="ECO:0000259" key="12">
    <source>
        <dbReference type="Pfam" id="PF13880"/>
    </source>
</evidence>
<evidence type="ECO:0000256" key="7">
    <source>
        <dbReference type="ARBA" id="ARBA00023242"/>
    </source>
</evidence>
<feature type="region of interest" description="Disordered" evidence="10">
    <location>
        <begin position="272"/>
        <end position="324"/>
    </location>
</feature>
<feature type="region of interest" description="Disordered" evidence="10">
    <location>
        <begin position="156"/>
        <end position="175"/>
    </location>
</feature>
<organism evidence="13 14">
    <name type="scientific">Petrolisthes manimaculis</name>
    <dbReference type="NCBI Taxonomy" id="1843537"/>
    <lineage>
        <taxon>Eukaryota</taxon>
        <taxon>Metazoa</taxon>
        <taxon>Ecdysozoa</taxon>
        <taxon>Arthropoda</taxon>
        <taxon>Crustacea</taxon>
        <taxon>Multicrustacea</taxon>
        <taxon>Malacostraca</taxon>
        <taxon>Eumalacostraca</taxon>
        <taxon>Eucarida</taxon>
        <taxon>Decapoda</taxon>
        <taxon>Pleocyemata</taxon>
        <taxon>Anomura</taxon>
        <taxon>Galatheoidea</taxon>
        <taxon>Porcellanidae</taxon>
        <taxon>Petrolisthes</taxon>
    </lineage>
</organism>
<dbReference type="GO" id="GO:0008270">
    <property type="term" value="F:zinc ion binding"/>
    <property type="evidence" value="ECO:0007669"/>
    <property type="project" value="UniProtKB-KW"/>
</dbReference>
<evidence type="ECO:0000256" key="9">
    <source>
        <dbReference type="ARBA" id="ARBA00023315"/>
    </source>
</evidence>
<feature type="compositionally biased region" description="Polar residues" evidence="10">
    <location>
        <begin position="514"/>
        <end position="527"/>
    </location>
</feature>
<feature type="domain" description="N-acetyltransferase ESCO acetyl-transferase" evidence="12">
    <location>
        <begin position="720"/>
        <end position="786"/>
    </location>
</feature>
<gene>
    <name evidence="13" type="ORF">Pmani_028500</name>
</gene>
<evidence type="ECO:0000256" key="3">
    <source>
        <dbReference type="ARBA" id="ARBA00022679"/>
    </source>
</evidence>
<sequence>MAPVVPDCGIFATPRREPSLKMLQCSIVDLSTTTTTTNTTKSIPPPSPLAASPSLAPRLLSSSEISDINLDSGFSLGFYKSPKNLFSSVTKVEIQPRSVKSIRRPREGLNKGVGHGIKKPKLKAKDKLKKEQHAKAVAKRLKKSIYIPYLPSTRSPVKKTGSKLENKRRTLSSPGMSLLNEEGEEISDFIPKANNGKFFTSKSRAAATVHIGKNIRLSAKYGDVTLKQVKQRERGFTKKNIGRRVENELQQYLEQPSVDVIHAASLPSMLVNPRPVPTRVPGTPSPKKKPLVKSRPCTTSPRRVVKTDSAAKTKTTIVSGNNNEEGELLDLEKILNDWDNGSETDCGSPDKSKTKMTSKDNDNPSTPTRRSPRKVGLSTPTRRSPRKTGDVETPRRQSPRKLIVNSTNSPTRSPRISKTFATPTRGTPRTARNCTESPAKSPRIFKDCVTPSRRTPRRLDNGGTESPARSPTRKLKECNTPTRISPRKALGVSSTKKQSAPEKNTEKLEISEAQPKTKSSPKDTSGNIKMFPIFDPKQRRSDQVVLGSTQKNYARTNTRIVVAENDTQMTLDAGQKRFGIEQCTVCGVVYEIANPSDEANHKYHHDRHVNTLKFMGWKKERRVRDLDYQGARVVMVSGEDPETWWRKVEELREMIDTDLGFVQENQILVKENTKVFLRILNQKIVGCLIAENISKANRIIPRKKKDSGGLVCCSEEPTTVWAGVGRIWVLESERGKGHASTLVDCMRENMVPNFILTLDQIAFSDPTENGMIFAEKYTKRPDFLVYRRVV</sequence>
<dbReference type="AlphaFoldDB" id="A0AAE1TVF6"/>
<evidence type="ECO:0000313" key="13">
    <source>
        <dbReference type="EMBL" id="KAK4299207.1"/>
    </source>
</evidence>
<evidence type="ECO:0008006" key="15">
    <source>
        <dbReference type="Google" id="ProtNLM"/>
    </source>
</evidence>
<dbReference type="Pfam" id="PF13880">
    <property type="entry name" value="Acetyltransf_13"/>
    <property type="match status" value="1"/>
</dbReference>
<evidence type="ECO:0000256" key="2">
    <source>
        <dbReference type="ARBA" id="ARBA00005816"/>
    </source>
</evidence>
<keyword evidence="14" id="KW-1185">Reference proteome</keyword>
<evidence type="ECO:0000313" key="14">
    <source>
        <dbReference type="Proteomes" id="UP001292094"/>
    </source>
</evidence>
<comment type="subcellular location">
    <subcellularLocation>
        <location evidence="1">Nucleus</location>
    </subcellularLocation>
</comment>
<keyword evidence="8" id="KW-0131">Cell cycle</keyword>
<comment type="similarity">
    <text evidence="2">Belongs to the acetyltransferase family. ECO subfamily.</text>
</comment>
<feature type="compositionally biased region" description="Basic and acidic residues" evidence="10">
    <location>
        <begin position="499"/>
        <end position="510"/>
    </location>
</feature>
<comment type="caution">
    <text evidence="13">The sequence shown here is derived from an EMBL/GenBank/DDBJ whole genome shotgun (WGS) entry which is preliminary data.</text>
</comment>
<keyword evidence="5" id="KW-0863">Zinc-finger</keyword>
<evidence type="ECO:0000256" key="1">
    <source>
        <dbReference type="ARBA" id="ARBA00004123"/>
    </source>
</evidence>
<keyword evidence="9" id="KW-0012">Acyltransferase</keyword>
<feature type="region of interest" description="Disordered" evidence="10">
    <location>
        <begin position="107"/>
        <end position="129"/>
    </location>
</feature>
<keyword evidence="4" id="KW-0479">Metal-binding</keyword>
<dbReference type="InterPro" id="IPR028005">
    <property type="entry name" value="AcTrfase_ESCO_Znf_dom"/>
</dbReference>
<feature type="compositionally biased region" description="Basic and acidic residues" evidence="10">
    <location>
        <begin position="348"/>
        <end position="362"/>
    </location>
</feature>
<keyword evidence="7" id="KW-0539">Nucleus</keyword>
<dbReference type="EMBL" id="JAWZYT010003284">
    <property type="protein sequence ID" value="KAK4299207.1"/>
    <property type="molecule type" value="Genomic_DNA"/>
</dbReference>
<evidence type="ECO:0000256" key="4">
    <source>
        <dbReference type="ARBA" id="ARBA00022723"/>
    </source>
</evidence>
<evidence type="ECO:0000256" key="6">
    <source>
        <dbReference type="ARBA" id="ARBA00022833"/>
    </source>
</evidence>
<feature type="compositionally biased region" description="Polar residues" evidence="10">
    <location>
        <begin position="404"/>
        <end position="416"/>
    </location>
</feature>
<accession>A0AAE1TVF6</accession>
<reference evidence="13" key="1">
    <citation type="submission" date="2023-11" db="EMBL/GenBank/DDBJ databases">
        <title>Genome assemblies of two species of porcelain crab, Petrolisthes cinctipes and Petrolisthes manimaculis (Anomura: Porcellanidae).</title>
        <authorList>
            <person name="Angst P."/>
        </authorList>
    </citation>
    <scope>NUCLEOTIDE SEQUENCE</scope>
    <source>
        <strain evidence="13">PB745_02</strain>
        <tissue evidence="13">Gill</tissue>
    </source>
</reference>
<keyword evidence="3" id="KW-0808">Transferase</keyword>
<feature type="region of interest" description="Disordered" evidence="10">
    <location>
        <begin position="339"/>
        <end position="531"/>
    </location>
</feature>
<dbReference type="InterPro" id="IPR016181">
    <property type="entry name" value="Acyl_CoA_acyltransferase"/>
</dbReference>
<dbReference type="GO" id="GO:0061733">
    <property type="term" value="F:protein-lysine-acetyltransferase activity"/>
    <property type="evidence" value="ECO:0007669"/>
    <property type="project" value="TreeGrafter"/>
</dbReference>
<feature type="compositionally biased region" description="Low complexity" evidence="10">
    <location>
        <begin position="419"/>
        <end position="432"/>
    </location>
</feature>
<evidence type="ECO:0000256" key="8">
    <source>
        <dbReference type="ARBA" id="ARBA00023306"/>
    </source>
</evidence>
<dbReference type="GO" id="GO:0000785">
    <property type="term" value="C:chromatin"/>
    <property type="evidence" value="ECO:0007669"/>
    <property type="project" value="TreeGrafter"/>
</dbReference>
<protein>
    <recommendedName>
        <fullName evidence="15">N-acetyltransferase ESCO2</fullName>
    </recommendedName>
</protein>
<dbReference type="Pfam" id="PF13878">
    <property type="entry name" value="zf-C2H2_3"/>
    <property type="match status" value="1"/>
</dbReference>
<evidence type="ECO:0000256" key="5">
    <source>
        <dbReference type="ARBA" id="ARBA00022771"/>
    </source>
</evidence>
<proteinExistence type="inferred from homology"/>
<feature type="domain" description="N-acetyltransferase ESCO zinc-finger" evidence="11">
    <location>
        <begin position="568"/>
        <end position="607"/>
    </location>
</feature>
<dbReference type="Proteomes" id="UP001292094">
    <property type="component" value="Unassembled WGS sequence"/>
</dbReference>
<dbReference type="SUPFAM" id="SSF55729">
    <property type="entry name" value="Acyl-CoA N-acyltransferases (Nat)"/>
    <property type="match status" value="1"/>
</dbReference>
<dbReference type="GO" id="GO:0005634">
    <property type="term" value="C:nucleus"/>
    <property type="evidence" value="ECO:0007669"/>
    <property type="project" value="UniProtKB-SubCell"/>
</dbReference>
<name>A0AAE1TVF6_9EUCA</name>
<dbReference type="PANTHER" id="PTHR45884">
    <property type="entry name" value="N-ACETYLTRANSFERASE ECO"/>
    <property type="match status" value="1"/>
</dbReference>
<evidence type="ECO:0000259" key="11">
    <source>
        <dbReference type="Pfam" id="PF13878"/>
    </source>
</evidence>
<keyword evidence="6" id="KW-0862">Zinc</keyword>